<name>A0ABW0E9S2_9BACT</name>
<comment type="similarity">
    <text evidence="2">Belongs to the autoinducer-2 exporter (AI-2E) (TC 2.A.86) family.</text>
</comment>
<keyword evidence="10" id="KW-1185">Reference proteome</keyword>
<dbReference type="RefSeq" id="WP_378016293.1">
    <property type="nucleotide sequence ID" value="NZ_JBHSKT010000002.1"/>
</dbReference>
<feature type="transmembrane region" description="Helical" evidence="8">
    <location>
        <begin position="211"/>
        <end position="233"/>
    </location>
</feature>
<keyword evidence="6 8" id="KW-1133">Transmembrane helix</keyword>
<evidence type="ECO:0000256" key="6">
    <source>
        <dbReference type="ARBA" id="ARBA00022989"/>
    </source>
</evidence>
<keyword evidence="7 8" id="KW-0472">Membrane</keyword>
<accession>A0ABW0E9S2</accession>
<evidence type="ECO:0000256" key="7">
    <source>
        <dbReference type="ARBA" id="ARBA00023136"/>
    </source>
</evidence>
<evidence type="ECO:0000313" key="9">
    <source>
        <dbReference type="EMBL" id="MFC5269913.1"/>
    </source>
</evidence>
<protein>
    <submittedName>
        <fullName evidence="9">AI-2E family transporter</fullName>
    </submittedName>
</protein>
<evidence type="ECO:0000256" key="4">
    <source>
        <dbReference type="ARBA" id="ARBA00022475"/>
    </source>
</evidence>
<gene>
    <name evidence="9" type="ORF">ACFPIB_04775</name>
</gene>
<feature type="transmembrane region" description="Helical" evidence="8">
    <location>
        <begin position="315"/>
        <end position="341"/>
    </location>
</feature>
<dbReference type="PANTHER" id="PTHR21716:SF53">
    <property type="entry name" value="PERMEASE PERM-RELATED"/>
    <property type="match status" value="1"/>
</dbReference>
<evidence type="ECO:0000256" key="3">
    <source>
        <dbReference type="ARBA" id="ARBA00022448"/>
    </source>
</evidence>
<organism evidence="9 10">
    <name type="scientific">Adhaeribacter terreus</name>
    <dbReference type="NCBI Taxonomy" id="529703"/>
    <lineage>
        <taxon>Bacteria</taxon>
        <taxon>Pseudomonadati</taxon>
        <taxon>Bacteroidota</taxon>
        <taxon>Cytophagia</taxon>
        <taxon>Cytophagales</taxon>
        <taxon>Hymenobacteraceae</taxon>
        <taxon>Adhaeribacter</taxon>
    </lineage>
</organism>
<feature type="transmembrane region" description="Helical" evidence="8">
    <location>
        <begin position="59"/>
        <end position="81"/>
    </location>
</feature>
<dbReference type="Proteomes" id="UP001596161">
    <property type="component" value="Unassembled WGS sequence"/>
</dbReference>
<evidence type="ECO:0000256" key="1">
    <source>
        <dbReference type="ARBA" id="ARBA00004651"/>
    </source>
</evidence>
<keyword evidence="4" id="KW-1003">Cell membrane</keyword>
<comment type="subcellular location">
    <subcellularLocation>
        <location evidence="1">Cell membrane</location>
        <topology evidence="1">Multi-pass membrane protein</topology>
    </subcellularLocation>
</comment>
<dbReference type="EMBL" id="JBHSKT010000002">
    <property type="protein sequence ID" value="MFC5269913.1"/>
    <property type="molecule type" value="Genomic_DNA"/>
</dbReference>
<evidence type="ECO:0000256" key="8">
    <source>
        <dbReference type="SAM" id="Phobius"/>
    </source>
</evidence>
<dbReference type="InterPro" id="IPR002549">
    <property type="entry name" value="AI-2E-like"/>
</dbReference>
<dbReference type="Pfam" id="PF01594">
    <property type="entry name" value="AI-2E_transport"/>
    <property type="match status" value="1"/>
</dbReference>
<reference evidence="10" key="1">
    <citation type="journal article" date="2019" name="Int. J. Syst. Evol. Microbiol.">
        <title>The Global Catalogue of Microorganisms (GCM) 10K type strain sequencing project: providing services to taxonomists for standard genome sequencing and annotation.</title>
        <authorList>
            <consortium name="The Broad Institute Genomics Platform"/>
            <consortium name="The Broad Institute Genome Sequencing Center for Infectious Disease"/>
            <person name="Wu L."/>
            <person name="Ma J."/>
        </authorList>
    </citation>
    <scope>NUCLEOTIDE SEQUENCE [LARGE SCALE GENOMIC DNA]</scope>
    <source>
        <strain evidence="10">KACC 12602</strain>
    </source>
</reference>
<evidence type="ECO:0000313" key="10">
    <source>
        <dbReference type="Proteomes" id="UP001596161"/>
    </source>
</evidence>
<feature type="transmembrane region" description="Helical" evidence="8">
    <location>
        <begin position="274"/>
        <end position="295"/>
    </location>
</feature>
<proteinExistence type="inferred from homology"/>
<keyword evidence="3" id="KW-0813">Transport</keyword>
<comment type="caution">
    <text evidence="9">The sequence shown here is derived from an EMBL/GenBank/DDBJ whole genome shotgun (WGS) entry which is preliminary data.</text>
</comment>
<feature type="transmembrane region" description="Helical" evidence="8">
    <location>
        <begin position="239"/>
        <end position="267"/>
    </location>
</feature>
<feature type="transmembrane region" description="Helical" evidence="8">
    <location>
        <begin position="7"/>
        <end position="24"/>
    </location>
</feature>
<evidence type="ECO:0000256" key="5">
    <source>
        <dbReference type="ARBA" id="ARBA00022692"/>
    </source>
</evidence>
<sequence length="364" mass="40168">MAKLTNLQRFNQILLAFLLFFGLMKLAAPFLIPIAIGGLFAMMLVPVSRKLEKWGLSRLVAGLVCILTILVVLIVVIILLINQLTSLLNDLPQISETMTAKLNQLHNFLASKINVSPQKQHEFLKSEVKDYLASLSTYIAGFVRVTGTVLASFILTMVYAFFFLLYRQKLKNFVFLAVTSRIHASTHPIIGAPIRDPSIIISKITNVANSYVSGLFLVILILSAANALGIYLIGIEHALFFGLMAGILNLLPYIGSILGSLIPILFALLTKDSLFYPLALIGFFIFLQMIESYVLTPNITGASIRLNPMITLMGLLFGGFIWGIPGMILFIPYLGIVKVIFDHVKKLRPYGYLMGKDPGVDVTA</sequence>
<feature type="transmembrane region" description="Helical" evidence="8">
    <location>
        <begin position="138"/>
        <end position="166"/>
    </location>
</feature>
<evidence type="ECO:0000256" key="2">
    <source>
        <dbReference type="ARBA" id="ARBA00009773"/>
    </source>
</evidence>
<keyword evidence="5 8" id="KW-0812">Transmembrane</keyword>
<dbReference type="PANTHER" id="PTHR21716">
    <property type="entry name" value="TRANSMEMBRANE PROTEIN"/>
    <property type="match status" value="1"/>
</dbReference>